<feature type="compositionally biased region" description="Low complexity" evidence="1">
    <location>
        <begin position="125"/>
        <end position="136"/>
    </location>
</feature>
<organism evidence="4 5">
    <name type="scientific">Nocardia fusca</name>
    <dbReference type="NCBI Taxonomy" id="941183"/>
    <lineage>
        <taxon>Bacteria</taxon>
        <taxon>Bacillati</taxon>
        <taxon>Actinomycetota</taxon>
        <taxon>Actinomycetes</taxon>
        <taxon>Mycobacteriales</taxon>
        <taxon>Nocardiaceae</taxon>
        <taxon>Nocardia</taxon>
    </lineage>
</organism>
<comment type="caution">
    <text evidence="4">The sequence shown here is derived from an EMBL/GenBank/DDBJ whole genome shotgun (WGS) entry which is preliminary data.</text>
</comment>
<name>A0ABV3FBW1_9NOCA</name>
<protein>
    <submittedName>
        <fullName evidence="4">PH domain-containing protein</fullName>
    </submittedName>
</protein>
<evidence type="ECO:0000256" key="2">
    <source>
        <dbReference type="SAM" id="Phobius"/>
    </source>
</evidence>
<accession>A0ABV3FBW1</accession>
<evidence type="ECO:0000259" key="3">
    <source>
        <dbReference type="Pfam" id="PF10756"/>
    </source>
</evidence>
<dbReference type="EMBL" id="JBFAIH010000012">
    <property type="protein sequence ID" value="MEV0365123.1"/>
    <property type="molecule type" value="Genomic_DNA"/>
</dbReference>
<dbReference type="RefSeq" id="WP_357981073.1">
    <property type="nucleotide sequence ID" value="NZ_JBFAIH010000012.1"/>
</dbReference>
<keyword evidence="2" id="KW-0472">Membrane</keyword>
<proteinExistence type="predicted"/>
<evidence type="ECO:0000313" key="5">
    <source>
        <dbReference type="Proteomes" id="UP001551658"/>
    </source>
</evidence>
<feature type="compositionally biased region" description="Low complexity" evidence="1">
    <location>
        <begin position="182"/>
        <end position="194"/>
    </location>
</feature>
<keyword evidence="2" id="KW-1133">Transmembrane helix</keyword>
<sequence length="232" mass="23825">MIRTTRLSFLGVFILAMCVFFPIVGWPAGLFWLALIPLAVLVWIVRTQTKVSPAGLDLRSVFSSRHIDWAQVKGLSIPKRGFVRAHLDDDSEVPLPAVSYDRLRDLVDASGGRIPDPFAVPDPAPADAGASTTTPDEATPGADDAMPDTESGSPAPADTTPDDTTPSDPGSDDVASGDAVSGDTTPDDAAPGDATSDHPAAGGSGKARDGSGHSSRAPGAADTGPGPTSERE</sequence>
<dbReference type="Pfam" id="PF10756">
    <property type="entry name" value="bPH_6"/>
    <property type="match status" value="1"/>
</dbReference>
<evidence type="ECO:0000256" key="1">
    <source>
        <dbReference type="SAM" id="MobiDB-lite"/>
    </source>
</evidence>
<keyword evidence="2" id="KW-0812">Transmembrane</keyword>
<dbReference type="InterPro" id="IPR019692">
    <property type="entry name" value="CFP-6_PH"/>
</dbReference>
<feature type="transmembrane region" description="Helical" evidence="2">
    <location>
        <begin position="30"/>
        <end position="46"/>
    </location>
</feature>
<reference evidence="4 5" key="1">
    <citation type="submission" date="2024-06" db="EMBL/GenBank/DDBJ databases">
        <title>The Natural Products Discovery Center: Release of the First 8490 Sequenced Strains for Exploring Actinobacteria Biosynthetic Diversity.</title>
        <authorList>
            <person name="Kalkreuter E."/>
            <person name="Kautsar S.A."/>
            <person name="Yang D."/>
            <person name="Bader C.D."/>
            <person name="Teijaro C.N."/>
            <person name="Fluegel L."/>
            <person name="Davis C.M."/>
            <person name="Simpson J.R."/>
            <person name="Lauterbach L."/>
            <person name="Steele A.D."/>
            <person name="Gui C."/>
            <person name="Meng S."/>
            <person name="Li G."/>
            <person name="Viehrig K."/>
            <person name="Ye F."/>
            <person name="Su P."/>
            <person name="Kiefer A.F."/>
            <person name="Nichols A."/>
            <person name="Cepeda A.J."/>
            <person name="Yan W."/>
            <person name="Fan B."/>
            <person name="Jiang Y."/>
            <person name="Adhikari A."/>
            <person name="Zheng C.-J."/>
            <person name="Schuster L."/>
            <person name="Cowan T.M."/>
            <person name="Smanski M.J."/>
            <person name="Chevrette M.G."/>
            <person name="De Carvalho L.P.S."/>
            <person name="Shen B."/>
        </authorList>
    </citation>
    <scope>NUCLEOTIDE SEQUENCE [LARGE SCALE GENOMIC DNA]</scope>
    <source>
        <strain evidence="4 5">NPDC050671</strain>
    </source>
</reference>
<feature type="domain" description="Low molecular weight protein antigen 6 PH" evidence="3">
    <location>
        <begin position="46"/>
        <end position="116"/>
    </location>
</feature>
<feature type="transmembrane region" description="Helical" evidence="2">
    <location>
        <begin position="7"/>
        <end position="24"/>
    </location>
</feature>
<feature type="region of interest" description="Disordered" evidence="1">
    <location>
        <begin position="113"/>
        <end position="232"/>
    </location>
</feature>
<dbReference type="Proteomes" id="UP001551658">
    <property type="component" value="Unassembled WGS sequence"/>
</dbReference>
<feature type="compositionally biased region" description="Low complexity" evidence="1">
    <location>
        <begin position="152"/>
        <end position="173"/>
    </location>
</feature>
<keyword evidence="5" id="KW-1185">Reference proteome</keyword>
<evidence type="ECO:0000313" key="4">
    <source>
        <dbReference type="EMBL" id="MEV0365123.1"/>
    </source>
</evidence>
<gene>
    <name evidence="4" type="ORF">AB0H72_20715</name>
</gene>